<reference evidence="1 2" key="1">
    <citation type="submission" date="2024-03" db="EMBL/GenBank/DDBJ databases">
        <title>Natural products discovery in diverse microorganisms through a two-stage MS feature dereplication strategy.</title>
        <authorList>
            <person name="Zhang R."/>
        </authorList>
    </citation>
    <scope>NUCLEOTIDE SEQUENCE [LARGE SCALE GENOMIC DNA]</scope>
    <source>
        <strain evidence="1 2">18930</strain>
    </source>
</reference>
<dbReference type="Proteomes" id="UP001432000">
    <property type="component" value="Chromosome"/>
</dbReference>
<dbReference type="EMBL" id="CP147846">
    <property type="protein sequence ID" value="WXG67126.1"/>
    <property type="molecule type" value="Genomic_DNA"/>
</dbReference>
<accession>A0ABZ2PDW5</accession>
<sequence>MTATEVSFNLVDEPWIPVRAVDGSSHAMSIGGVLGGSRRIAAVLGDVPTQAFAIQRLLIAIVRRAVEWGDDPVGTWTRIWDTGALPAEQIERYLAGVRTRFDLLDPVEPFYQVPSFESNKGDYKPISLLISDVPSGEKYFTTRAGSGASTLSLAETARWVVHCQAFDFSGIKTGDPRDPRTKSGKGYPIGVAWAGQLGGVLFEGQSLFETLMLNTVVKTSDASTVLAQDLPVWERPHCGVGERVDGPPSGPVDLLTWQSRRIHVRYENRFAVGVLVGNGDPIQSHNRQAFEFMTRWRFSEVQSKKFGEPRYFPKTFSPDRAMWRGMEGLLADTAPAPGKTKDLAPGTSDWFDLLLGRGVLAGSDVVRPHAFALEYITQSSVIGAAVDDYLQLRVALFGRTGSHRQYAADAVKAADRAVAALVQLAGNLAEAAGGPADGPRSTARGRGFFLLDQPFRRWVADLGMSEDMEDFLDNWQEQVRSIVSNAGRELIGDSGTAAFQGRLVRDRWLDSAIASGFFWSALRKALPNAFDSERKAS</sequence>
<name>A0ABZ2PDW5_9NOCA</name>
<gene>
    <name evidence="1" type="primary">casA</name>
    <name evidence="1" type="synonym">cse1</name>
    <name evidence="1" type="ORF">WDS16_17940</name>
</gene>
<dbReference type="RefSeq" id="WP_338886550.1">
    <property type="nucleotide sequence ID" value="NZ_CP147846.1"/>
</dbReference>
<dbReference type="InterPro" id="IPR013381">
    <property type="entry name" value="CRISPR-assoc_prot_Cse1"/>
</dbReference>
<dbReference type="CDD" id="cd09729">
    <property type="entry name" value="Cse1_I-E"/>
    <property type="match status" value="1"/>
</dbReference>
<dbReference type="NCBIfam" id="TIGR02547">
    <property type="entry name" value="casA_cse1"/>
    <property type="match status" value="1"/>
</dbReference>
<evidence type="ECO:0000313" key="2">
    <source>
        <dbReference type="Proteomes" id="UP001432000"/>
    </source>
</evidence>
<dbReference type="Pfam" id="PF09481">
    <property type="entry name" value="CRISPR_Cse1"/>
    <property type="match status" value="1"/>
</dbReference>
<organism evidence="1 2">
    <name type="scientific">Rhodococcus sovatensis</name>
    <dbReference type="NCBI Taxonomy" id="1805840"/>
    <lineage>
        <taxon>Bacteria</taxon>
        <taxon>Bacillati</taxon>
        <taxon>Actinomycetota</taxon>
        <taxon>Actinomycetes</taxon>
        <taxon>Mycobacteriales</taxon>
        <taxon>Nocardiaceae</taxon>
        <taxon>Rhodococcus</taxon>
    </lineage>
</organism>
<dbReference type="Gene3D" id="1.10.132.100">
    <property type="match status" value="1"/>
</dbReference>
<protein>
    <submittedName>
        <fullName evidence="1">Type I-E CRISPR-associated protein Cse1/CasA</fullName>
    </submittedName>
</protein>
<keyword evidence="2" id="KW-1185">Reference proteome</keyword>
<proteinExistence type="predicted"/>
<evidence type="ECO:0000313" key="1">
    <source>
        <dbReference type="EMBL" id="WXG67126.1"/>
    </source>
</evidence>